<evidence type="ECO:0000313" key="3">
    <source>
        <dbReference type="Proteomes" id="UP001152049"/>
    </source>
</evidence>
<name>A0A9W8RVR3_9HYPO</name>
<organism evidence="2 3">
    <name type="scientific">Fusarium torreyae</name>
    <dbReference type="NCBI Taxonomy" id="1237075"/>
    <lineage>
        <taxon>Eukaryota</taxon>
        <taxon>Fungi</taxon>
        <taxon>Dikarya</taxon>
        <taxon>Ascomycota</taxon>
        <taxon>Pezizomycotina</taxon>
        <taxon>Sordariomycetes</taxon>
        <taxon>Hypocreomycetidae</taxon>
        <taxon>Hypocreales</taxon>
        <taxon>Nectriaceae</taxon>
        <taxon>Fusarium</taxon>
    </lineage>
</organism>
<reference evidence="2" key="1">
    <citation type="submission" date="2022-09" db="EMBL/GenBank/DDBJ databases">
        <title>Fusarium specimens isolated from Avocado Roots.</title>
        <authorList>
            <person name="Stajich J."/>
            <person name="Roper C."/>
            <person name="Heimlech-Rivalta G."/>
        </authorList>
    </citation>
    <scope>NUCLEOTIDE SEQUENCE</scope>
    <source>
        <strain evidence="2">CF00136</strain>
    </source>
</reference>
<keyword evidence="3" id="KW-1185">Reference proteome</keyword>
<keyword evidence="1" id="KW-1133">Transmembrane helix</keyword>
<keyword evidence="1" id="KW-0812">Transmembrane</keyword>
<evidence type="ECO:0000313" key="2">
    <source>
        <dbReference type="EMBL" id="KAJ4256225.1"/>
    </source>
</evidence>
<sequence length="140" mass="16053">MSKIDLCLAERPGRQRGIILAMGLLVLFGLAVHIYALMFSPSYASATNLDEIGGKQDVGLSDIKNKSNIRWRYSRLQSYPDRLYHKIIVFMIQEPLEPHNIVVLFEANNFLAHPELAFDWLMNYWNITNKILFALTNDPG</sequence>
<dbReference type="AlphaFoldDB" id="A0A9W8RVR3"/>
<proteinExistence type="predicted"/>
<accession>A0A9W8RVR3</accession>
<feature type="transmembrane region" description="Helical" evidence="1">
    <location>
        <begin position="18"/>
        <end position="38"/>
    </location>
</feature>
<dbReference type="OrthoDB" id="10603958at2759"/>
<protein>
    <submittedName>
        <fullName evidence="2">Uncharacterized protein</fullName>
    </submittedName>
</protein>
<comment type="caution">
    <text evidence="2">The sequence shown here is derived from an EMBL/GenBank/DDBJ whole genome shotgun (WGS) entry which is preliminary data.</text>
</comment>
<gene>
    <name evidence="2" type="ORF">NW762_009303</name>
</gene>
<dbReference type="Proteomes" id="UP001152049">
    <property type="component" value="Unassembled WGS sequence"/>
</dbReference>
<keyword evidence="1" id="KW-0472">Membrane</keyword>
<dbReference type="EMBL" id="JAOQAZ010000019">
    <property type="protein sequence ID" value="KAJ4256225.1"/>
    <property type="molecule type" value="Genomic_DNA"/>
</dbReference>
<evidence type="ECO:0000256" key="1">
    <source>
        <dbReference type="SAM" id="Phobius"/>
    </source>
</evidence>